<sequence>MSLEATIDRQCPEERTASELYVLEEVFSDIKLISNLPFSKRLEASICKFIHYEDVPECTPVYREGDEGNNFYVIFTGSVKVTATFGRKEKLLNALYAGDYFGEAAFLHEHYRRFAMELIEAIPYVLLSSRRETVSTLRRCELLVLRKADYEAALKTDITEEVRDNFKALQNVNVLQKIAKGGMYRLASLLTSRSYPKNRVITFQGDEAREMYFIKSGECRVVMHVATPGDASPRSLPRAASSLCQYRPTTHDHCKQKVKELQKHWGHPHFMTRPLSCPTSRSQSVPPISFSPPVIYEYESSNMASTKPVAVTVQGRPSSAPEARVTFKDTSAESKLLSAPRDFDVSSRREATPEQDVVGRSVSAQGHQRQSRLKSEKQQMHPRQKKALPFLPSTIKQSYLEQEQENAQETSGRLKSIRFSRKSRPLSQMSLRSYKSRKGSKEGQTNTEYSLESLLKEINHKFSDESIQDLEFSDKEAMLWGMGTADTGLLRGDVSDPMNYQNKFEVWVRTVISREKKLRAIEENSEDGLSASFRSSENTGTETEIDKLFKTGTILDVGGLHAGEYFGEAGLLSKATRAASILSVTDVEVLVLTNSDFSRRLDQDIIDCLCAANYKKASFMLEQFYKTHRWELVKKRVMKDALMGKKERFPNRFYHDMSDAIRRKGMRIE</sequence>
<dbReference type="SMART" id="SM00100">
    <property type="entry name" value="cNMP"/>
    <property type="match status" value="2"/>
</dbReference>
<name>D8R779_SELML</name>
<dbReference type="Proteomes" id="UP000001514">
    <property type="component" value="Unassembled WGS sequence"/>
</dbReference>
<dbReference type="InterPro" id="IPR014710">
    <property type="entry name" value="RmlC-like_jellyroll"/>
</dbReference>
<feature type="domain" description="Cyclic nucleotide-binding" evidence="2">
    <location>
        <begin position="557"/>
        <end position="601"/>
    </location>
</feature>
<keyword evidence="4" id="KW-1185">Reference proteome</keyword>
<evidence type="ECO:0000313" key="3">
    <source>
        <dbReference type="EMBL" id="EFJ31476.1"/>
    </source>
</evidence>
<dbReference type="InterPro" id="IPR018490">
    <property type="entry name" value="cNMP-bd_dom_sf"/>
</dbReference>
<dbReference type="InterPro" id="IPR018488">
    <property type="entry name" value="cNMP-bd_CS"/>
</dbReference>
<dbReference type="Gramene" id="EFJ31476">
    <property type="protein sequence ID" value="EFJ31476"/>
    <property type="gene ID" value="SELMODRAFT_408109"/>
</dbReference>
<dbReference type="PANTHER" id="PTHR23011">
    <property type="entry name" value="CYCLIC NUCLEOTIDE-BINDING DOMAIN CONTAINING PROTEIN"/>
    <property type="match status" value="1"/>
</dbReference>
<organism evidence="4">
    <name type="scientific">Selaginella moellendorffii</name>
    <name type="common">Spikemoss</name>
    <dbReference type="NCBI Taxonomy" id="88036"/>
    <lineage>
        <taxon>Eukaryota</taxon>
        <taxon>Viridiplantae</taxon>
        <taxon>Streptophyta</taxon>
        <taxon>Embryophyta</taxon>
        <taxon>Tracheophyta</taxon>
        <taxon>Lycopodiopsida</taxon>
        <taxon>Selaginellales</taxon>
        <taxon>Selaginellaceae</taxon>
        <taxon>Selaginella</taxon>
    </lineage>
</organism>
<dbReference type="AlphaFoldDB" id="D8R779"/>
<dbReference type="InParanoid" id="D8R779"/>
<evidence type="ECO:0000313" key="4">
    <source>
        <dbReference type="Proteomes" id="UP000001514"/>
    </source>
</evidence>
<dbReference type="STRING" id="88036.D8R779"/>
<dbReference type="EMBL" id="GL377573">
    <property type="protein sequence ID" value="EFJ31476.1"/>
    <property type="molecule type" value="Genomic_DNA"/>
</dbReference>
<protein>
    <recommendedName>
        <fullName evidence="2">Cyclic nucleotide-binding domain-containing protein</fullName>
    </recommendedName>
</protein>
<dbReference type="PROSITE" id="PS00889">
    <property type="entry name" value="CNMP_BINDING_2"/>
    <property type="match status" value="1"/>
</dbReference>
<gene>
    <name evidence="3" type="ORF">SELMODRAFT_408109</name>
</gene>
<dbReference type="PROSITE" id="PS50042">
    <property type="entry name" value="CNMP_BINDING_3"/>
    <property type="match status" value="3"/>
</dbReference>
<feature type="region of interest" description="Disordered" evidence="1">
    <location>
        <begin position="339"/>
        <end position="423"/>
    </location>
</feature>
<dbReference type="Gene3D" id="2.60.120.10">
    <property type="entry name" value="Jelly Rolls"/>
    <property type="match status" value="3"/>
</dbReference>
<reference evidence="3 4" key="1">
    <citation type="journal article" date="2011" name="Science">
        <title>The Selaginella genome identifies genetic changes associated with the evolution of vascular plants.</title>
        <authorList>
            <person name="Banks J.A."/>
            <person name="Nishiyama T."/>
            <person name="Hasebe M."/>
            <person name="Bowman J.L."/>
            <person name="Gribskov M."/>
            <person name="dePamphilis C."/>
            <person name="Albert V.A."/>
            <person name="Aono N."/>
            <person name="Aoyama T."/>
            <person name="Ambrose B.A."/>
            <person name="Ashton N.W."/>
            <person name="Axtell M.J."/>
            <person name="Barker E."/>
            <person name="Barker M.S."/>
            <person name="Bennetzen J.L."/>
            <person name="Bonawitz N.D."/>
            <person name="Chapple C."/>
            <person name="Cheng C."/>
            <person name="Correa L.G."/>
            <person name="Dacre M."/>
            <person name="DeBarry J."/>
            <person name="Dreyer I."/>
            <person name="Elias M."/>
            <person name="Engstrom E.M."/>
            <person name="Estelle M."/>
            <person name="Feng L."/>
            <person name="Finet C."/>
            <person name="Floyd S.K."/>
            <person name="Frommer W.B."/>
            <person name="Fujita T."/>
            <person name="Gramzow L."/>
            <person name="Gutensohn M."/>
            <person name="Harholt J."/>
            <person name="Hattori M."/>
            <person name="Heyl A."/>
            <person name="Hirai T."/>
            <person name="Hiwatashi Y."/>
            <person name="Ishikawa M."/>
            <person name="Iwata M."/>
            <person name="Karol K.G."/>
            <person name="Koehler B."/>
            <person name="Kolukisaoglu U."/>
            <person name="Kubo M."/>
            <person name="Kurata T."/>
            <person name="Lalonde S."/>
            <person name="Li K."/>
            <person name="Li Y."/>
            <person name="Litt A."/>
            <person name="Lyons E."/>
            <person name="Manning G."/>
            <person name="Maruyama T."/>
            <person name="Michael T.P."/>
            <person name="Mikami K."/>
            <person name="Miyazaki S."/>
            <person name="Morinaga S."/>
            <person name="Murata T."/>
            <person name="Mueller-Roeber B."/>
            <person name="Nelson D.R."/>
            <person name="Obara M."/>
            <person name="Oguri Y."/>
            <person name="Olmstead R.G."/>
            <person name="Onodera N."/>
            <person name="Petersen B.L."/>
            <person name="Pils B."/>
            <person name="Prigge M."/>
            <person name="Rensing S.A."/>
            <person name="Riano-Pachon D.M."/>
            <person name="Roberts A.W."/>
            <person name="Sato Y."/>
            <person name="Scheller H.V."/>
            <person name="Schulz B."/>
            <person name="Schulz C."/>
            <person name="Shakirov E.V."/>
            <person name="Shibagaki N."/>
            <person name="Shinohara N."/>
            <person name="Shippen D.E."/>
            <person name="Soerensen I."/>
            <person name="Sotooka R."/>
            <person name="Sugimoto N."/>
            <person name="Sugita M."/>
            <person name="Sumikawa N."/>
            <person name="Tanurdzic M."/>
            <person name="Theissen G."/>
            <person name="Ulvskov P."/>
            <person name="Wakazuki S."/>
            <person name="Weng J.K."/>
            <person name="Willats W.W."/>
            <person name="Wipf D."/>
            <person name="Wolf P.G."/>
            <person name="Yang L."/>
            <person name="Zimmer A.D."/>
            <person name="Zhu Q."/>
            <person name="Mitros T."/>
            <person name="Hellsten U."/>
            <person name="Loque D."/>
            <person name="Otillar R."/>
            <person name="Salamov A."/>
            <person name="Schmutz J."/>
            <person name="Shapiro H."/>
            <person name="Lindquist E."/>
            <person name="Lucas S."/>
            <person name="Rokhsar D."/>
            <person name="Grigoriev I.V."/>
        </authorList>
    </citation>
    <scope>NUCLEOTIDE SEQUENCE [LARGE SCALE GENOMIC DNA]</scope>
</reference>
<dbReference type="KEGG" id="smo:SELMODRAFT_408109"/>
<dbReference type="OMA" id="CHERTEN"/>
<dbReference type="HOGENOM" id="CLU_423002_0_0_1"/>
<feature type="compositionally biased region" description="Basic and acidic residues" evidence="1">
    <location>
        <begin position="341"/>
        <end position="352"/>
    </location>
</feature>
<dbReference type="eggNOG" id="ENOG502RRG3">
    <property type="taxonomic scope" value="Eukaryota"/>
</dbReference>
<feature type="compositionally biased region" description="Polar residues" evidence="1">
    <location>
        <begin position="394"/>
        <end position="413"/>
    </location>
</feature>
<accession>D8R779</accession>
<evidence type="ECO:0000259" key="2">
    <source>
        <dbReference type="PROSITE" id="PS50042"/>
    </source>
</evidence>
<dbReference type="CDD" id="cd00038">
    <property type="entry name" value="CAP_ED"/>
    <property type="match status" value="3"/>
</dbReference>
<feature type="domain" description="Cyclic nucleotide-binding" evidence="2">
    <location>
        <begin position="61"/>
        <end position="154"/>
    </location>
</feature>
<dbReference type="SUPFAM" id="SSF51206">
    <property type="entry name" value="cAMP-binding domain-like"/>
    <property type="match status" value="2"/>
</dbReference>
<feature type="domain" description="Cyclic nucleotide-binding" evidence="2">
    <location>
        <begin position="174"/>
        <end position="222"/>
    </location>
</feature>
<evidence type="ECO:0000256" key="1">
    <source>
        <dbReference type="SAM" id="MobiDB-lite"/>
    </source>
</evidence>
<dbReference type="InterPro" id="IPR000595">
    <property type="entry name" value="cNMP-bd_dom"/>
</dbReference>
<dbReference type="PANTHER" id="PTHR23011:SF28">
    <property type="entry name" value="CYCLIC NUCLEOTIDE-BINDING DOMAIN CONTAINING PROTEIN"/>
    <property type="match status" value="1"/>
</dbReference>
<proteinExistence type="predicted"/>
<dbReference type="Pfam" id="PF00027">
    <property type="entry name" value="cNMP_binding"/>
    <property type="match status" value="2"/>
</dbReference>